<proteinExistence type="predicted"/>
<evidence type="ECO:0000313" key="5">
    <source>
        <dbReference type="EMBL" id="SEB52478.1"/>
    </source>
</evidence>
<evidence type="ECO:0000256" key="2">
    <source>
        <dbReference type="ARBA" id="ARBA00023043"/>
    </source>
</evidence>
<evidence type="ECO:0000256" key="3">
    <source>
        <dbReference type="SAM" id="SignalP"/>
    </source>
</evidence>
<dbReference type="InterPro" id="IPR050745">
    <property type="entry name" value="Multifunctional_regulatory"/>
</dbReference>
<keyword evidence="3" id="KW-0732">Signal</keyword>
<dbReference type="SMART" id="SM00248">
    <property type="entry name" value="ANK"/>
    <property type="match status" value="5"/>
</dbReference>
<dbReference type="EMBL" id="FNSD01000001">
    <property type="protein sequence ID" value="SEB52478.1"/>
    <property type="molecule type" value="Genomic_DNA"/>
</dbReference>
<gene>
    <name evidence="5" type="ORF">SAMN05443244_0957</name>
</gene>
<feature type="signal peptide" evidence="3">
    <location>
        <begin position="1"/>
        <end position="20"/>
    </location>
</feature>
<dbReference type="Gene3D" id="1.25.40.20">
    <property type="entry name" value="Ankyrin repeat-containing domain"/>
    <property type="match status" value="2"/>
</dbReference>
<dbReference type="PANTHER" id="PTHR24189:SF50">
    <property type="entry name" value="ANKYRIN REPEAT AND SOCS BOX PROTEIN 2"/>
    <property type="match status" value="1"/>
</dbReference>
<dbReference type="InterPro" id="IPR036770">
    <property type="entry name" value="Ankyrin_rpt-contain_sf"/>
</dbReference>
<dbReference type="InterPro" id="IPR002110">
    <property type="entry name" value="Ankyrin_rpt"/>
</dbReference>
<name>A0A1H4K325_9BACT</name>
<dbReference type="AlphaFoldDB" id="A0A1H4K325"/>
<feature type="chain" id="PRO_5010343591" evidence="3">
    <location>
        <begin position="21"/>
        <end position="563"/>
    </location>
</feature>
<sequence>MRPAALTVFLWLVALGTAQSQSSSPVIIPGSEVRDHAIQPQHTWVHFPTSGRWMAIPLRLTLTVSPQGTVIGAEPHGNPEQMQAWPAAQAVVYGWTYRPFLRSGEPVIALIQSSISIVPPEVPPSAVPEPGLKPDSQIILSLQRTVCYGSCPEYTVILSNTGVTFEGGRWSAEDGTHHAPLEQDALRAVAKHMLDAGWFGLKDSYHGNWTDNPAQTITLSIDGKTKKVVDYVGTDAGMPDFVRDAEFEVDHLAGSDRWVKAASGLAMLLQAEGYDFKTYAAQSLLRSAASNGDASSVRELLAAGVARDTLAKPLQQIQTWGESWSGYDGLLTTAVRHPDVLKVMIASRVSSQNELEKNLAFVASVRAGQAESARLLLAYGADPTVSFGELKRHTDASAYWINDSTDLLTSAVKSANPEVVQLVLVTKEWKDPLRVRRGKFLVDLAYSANPENLNNLAECAHLLLQAGADVGATDDRGRTALHFARGASFAKELVEAGANVDAQDVDGNTPTFSTYDPDIFRILVRHGANLQIRNRAGQNAMQNPHRSAQEWAPIYAEFQAKPS</sequence>
<evidence type="ECO:0000313" key="6">
    <source>
        <dbReference type="Proteomes" id="UP000182409"/>
    </source>
</evidence>
<dbReference type="InterPro" id="IPR045497">
    <property type="entry name" value="DUF6438"/>
</dbReference>
<accession>A0A1H4K325</accession>
<dbReference type="OrthoDB" id="116688at2"/>
<reference evidence="5 6" key="1">
    <citation type="submission" date="2016-10" db="EMBL/GenBank/DDBJ databases">
        <authorList>
            <person name="de Groot N.N."/>
        </authorList>
    </citation>
    <scope>NUCLEOTIDE SEQUENCE [LARGE SCALE GENOMIC DNA]</scope>
    <source>
        <strain evidence="5 6">AB35.6</strain>
    </source>
</reference>
<protein>
    <submittedName>
        <fullName evidence="5">Ankyrin repeat</fullName>
    </submittedName>
</protein>
<organism evidence="5 6">
    <name type="scientific">Terriglobus roseus</name>
    <dbReference type="NCBI Taxonomy" id="392734"/>
    <lineage>
        <taxon>Bacteria</taxon>
        <taxon>Pseudomonadati</taxon>
        <taxon>Acidobacteriota</taxon>
        <taxon>Terriglobia</taxon>
        <taxon>Terriglobales</taxon>
        <taxon>Acidobacteriaceae</taxon>
        <taxon>Terriglobus</taxon>
    </lineage>
</organism>
<dbReference type="PANTHER" id="PTHR24189">
    <property type="entry name" value="MYOTROPHIN"/>
    <property type="match status" value="1"/>
</dbReference>
<dbReference type="SUPFAM" id="SSF48403">
    <property type="entry name" value="Ankyrin repeat"/>
    <property type="match status" value="1"/>
</dbReference>
<dbReference type="Pfam" id="PF12796">
    <property type="entry name" value="Ank_2"/>
    <property type="match status" value="1"/>
</dbReference>
<dbReference type="Proteomes" id="UP000182409">
    <property type="component" value="Unassembled WGS sequence"/>
</dbReference>
<keyword evidence="1" id="KW-0677">Repeat</keyword>
<feature type="domain" description="DUF6438" evidence="4">
    <location>
        <begin position="140"/>
        <end position="252"/>
    </location>
</feature>
<evidence type="ECO:0000259" key="4">
    <source>
        <dbReference type="Pfam" id="PF20033"/>
    </source>
</evidence>
<evidence type="ECO:0000256" key="1">
    <source>
        <dbReference type="ARBA" id="ARBA00022737"/>
    </source>
</evidence>
<keyword evidence="2" id="KW-0040">ANK repeat</keyword>
<dbReference type="Pfam" id="PF20033">
    <property type="entry name" value="DUF6438"/>
    <property type="match status" value="1"/>
</dbReference>